<dbReference type="SUPFAM" id="SSF52540">
    <property type="entry name" value="P-loop containing nucleoside triphosphate hydrolases"/>
    <property type="match status" value="1"/>
</dbReference>
<keyword evidence="3" id="KW-1185">Reference proteome</keyword>
<organism evidence="2 3">
    <name type="scientific">Natronosporangium hydrolyticum</name>
    <dbReference type="NCBI Taxonomy" id="2811111"/>
    <lineage>
        <taxon>Bacteria</taxon>
        <taxon>Bacillati</taxon>
        <taxon>Actinomycetota</taxon>
        <taxon>Actinomycetes</taxon>
        <taxon>Micromonosporales</taxon>
        <taxon>Micromonosporaceae</taxon>
        <taxon>Natronosporangium</taxon>
    </lineage>
</organism>
<gene>
    <name evidence="2" type="ORF">JQS43_24790</name>
</gene>
<dbReference type="PANTHER" id="PTHR34704">
    <property type="entry name" value="ATPASE"/>
    <property type="match status" value="1"/>
</dbReference>
<keyword evidence="2" id="KW-0547">Nucleotide-binding</keyword>
<accession>A0A895YB52</accession>
<dbReference type="Pfam" id="PF01637">
    <property type="entry name" value="ATPase_2"/>
    <property type="match status" value="1"/>
</dbReference>
<dbReference type="EMBL" id="CP070499">
    <property type="protein sequence ID" value="QSB14641.1"/>
    <property type="molecule type" value="Genomic_DNA"/>
</dbReference>
<dbReference type="RefSeq" id="WP_239676790.1">
    <property type="nucleotide sequence ID" value="NZ_CP070499.1"/>
</dbReference>
<dbReference type="InterPro" id="IPR011579">
    <property type="entry name" value="ATPase_dom"/>
</dbReference>
<dbReference type="Gene3D" id="3.40.50.300">
    <property type="entry name" value="P-loop containing nucleotide triphosphate hydrolases"/>
    <property type="match status" value="1"/>
</dbReference>
<evidence type="ECO:0000313" key="3">
    <source>
        <dbReference type="Proteomes" id="UP000662857"/>
    </source>
</evidence>
<reference evidence="2" key="1">
    <citation type="submission" date="2021-02" db="EMBL/GenBank/DDBJ databases">
        <title>Natrosporangium hydrolyticum gen. nov., sp. nov, a haloalkaliphilic actinobacterium from a soda solonchak soil.</title>
        <authorList>
            <person name="Sorokin D.Y."/>
            <person name="Khijniak T.V."/>
            <person name="Zakharycheva A.P."/>
            <person name="Boueva O.V."/>
            <person name="Ariskina E.V."/>
            <person name="Hahnke R.L."/>
            <person name="Bunk B."/>
            <person name="Sproer C."/>
            <person name="Schumann P."/>
            <person name="Evtushenko L.I."/>
            <person name="Kublanov I.V."/>
        </authorList>
    </citation>
    <scope>NUCLEOTIDE SEQUENCE</scope>
    <source>
        <strain evidence="2">DSM 106523</strain>
    </source>
</reference>
<dbReference type="PANTHER" id="PTHR34704:SF1">
    <property type="entry name" value="ATPASE"/>
    <property type="match status" value="1"/>
</dbReference>
<keyword evidence="2" id="KW-0067">ATP-binding</keyword>
<protein>
    <submittedName>
        <fullName evidence="2">ATP-binding protein</fullName>
    </submittedName>
</protein>
<evidence type="ECO:0000259" key="1">
    <source>
        <dbReference type="Pfam" id="PF01637"/>
    </source>
</evidence>
<dbReference type="KEGG" id="nhy:JQS43_24790"/>
<feature type="domain" description="ATPase" evidence="1">
    <location>
        <begin position="17"/>
        <end position="190"/>
    </location>
</feature>
<name>A0A895YB52_9ACTN</name>
<proteinExistence type="predicted"/>
<dbReference type="AlphaFoldDB" id="A0A895YB52"/>
<dbReference type="GO" id="GO:0005524">
    <property type="term" value="F:ATP binding"/>
    <property type="evidence" value="ECO:0007669"/>
    <property type="project" value="UniProtKB-KW"/>
</dbReference>
<dbReference type="Proteomes" id="UP000662857">
    <property type="component" value="Chromosome"/>
</dbReference>
<evidence type="ECO:0000313" key="2">
    <source>
        <dbReference type="EMBL" id="QSB14641.1"/>
    </source>
</evidence>
<sequence length="499" mass="54687">MFLAFGGRMLAKPSRIYDREAEWDLLTRFADRAKTRPQLGVVTGRRRQGKTYLLDALTSQAGGLYFGATQATATESLALFAAALDRHLAPVTPHRFADWDEAITHLYSAPELRGTVVVLDEFSYLTDAVPALPSILQREVDRAVSRNEGPSVLLCGSALSVMGRLLAGSAPLRGRANLEFVVRPFEYQSAARYWGITDPRLAVLTHAVVGGTPAYRSFVNDDVPLGPGDFDDWVLRTVLNPGTPLFLEGRYLLAEEMVSQREPNLYHSVLAAVAAGNNTRGGIASYVGRKANDLSHYLNVWEDTGLLVREVDVFRPGRSTYRIAEPVIAFYEVVCRPRWGQLEAGRAAAVWQDARVRFTAQLLGPHFESLCRRWALLAEPGRFGGLPGEVGTGVVADAGGRSQIQVDVAVFAPTEPGRPRRLLSIGEAKWGKVMTTTHLDRLRRAVELLAKPGLDTSHTIMTCYSAAGFDDKLWEAAAADPRVQLVSAADLYPELVDSQ</sequence>
<dbReference type="InterPro" id="IPR027417">
    <property type="entry name" value="P-loop_NTPase"/>
</dbReference>